<protein>
    <recommendedName>
        <fullName evidence="2">WKF domain-containing protein</fullName>
    </recommendedName>
</protein>
<dbReference type="AlphaFoldDB" id="A0AAD3GZR3"/>
<feature type="compositionally biased region" description="Acidic residues" evidence="1">
    <location>
        <begin position="136"/>
        <end position="157"/>
    </location>
</feature>
<dbReference type="InterPro" id="IPR019327">
    <property type="entry name" value="WKF"/>
</dbReference>
<dbReference type="PANTHER" id="PTHR22306:SF2">
    <property type="entry name" value="CHROMOSOME 7 OPEN READING FRAME 50"/>
    <property type="match status" value="1"/>
</dbReference>
<keyword evidence="4" id="KW-1185">Reference proteome</keyword>
<accession>A0AAD3GZR3</accession>
<evidence type="ECO:0000259" key="2">
    <source>
        <dbReference type="Pfam" id="PF10180"/>
    </source>
</evidence>
<evidence type="ECO:0000313" key="4">
    <source>
        <dbReference type="Proteomes" id="UP001054902"/>
    </source>
</evidence>
<feature type="region of interest" description="Disordered" evidence="1">
    <location>
        <begin position="19"/>
        <end position="45"/>
    </location>
</feature>
<dbReference type="EMBL" id="BLLK01000020">
    <property type="protein sequence ID" value="GFH44808.1"/>
    <property type="molecule type" value="Genomic_DNA"/>
</dbReference>
<evidence type="ECO:0000256" key="1">
    <source>
        <dbReference type="SAM" id="MobiDB-lite"/>
    </source>
</evidence>
<name>A0AAD3GZR3_9STRA</name>
<evidence type="ECO:0000313" key="3">
    <source>
        <dbReference type="EMBL" id="GFH44808.1"/>
    </source>
</evidence>
<sequence length="200" mass="23424">MAKKTTGRKKRKIAKHILRSAGRKKAEEAKAAGEQSTTKINKKKKSLLHAKIKDPKEAHEYLSNWKHDSANWKFNKNTQSWLCRHMYDVDKVPKAVFSLLMEYIEGLKGFTRDWVNEDAVRRVLRYKAWEKKQSNDGDDNDDGSEEDTNKEDDEEKKEDDARFAALDDHDKRKEYKRSRQVVQAIKKAIEAEQQEAEDDE</sequence>
<dbReference type="Proteomes" id="UP001054902">
    <property type="component" value="Unassembled WGS sequence"/>
</dbReference>
<comment type="caution">
    <text evidence="3">The sequence shown here is derived from an EMBL/GenBank/DDBJ whole genome shotgun (WGS) entry which is preliminary data.</text>
</comment>
<feature type="compositionally biased region" description="Basic and acidic residues" evidence="1">
    <location>
        <begin position="158"/>
        <end position="173"/>
    </location>
</feature>
<dbReference type="Pfam" id="PF10180">
    <property type="entry name" value="WKF"/>
    <property type="match status" value="1"/>
</dbReference>
<organism evidence="3 4">
    <name type="scientific">Chaetoceros tenuissimus</name>
    <dbReference type="NCBI Taxonomy" id="426638"/>
    <lineage>
        <taxon>Eukaryota</taxon>
        <taxon>Sar</taxon>
        <taxon>Stramenopiles</taxon>
        <taxon>Ochrophyta</taxon>
        <taxon>Bacillariophyta</taxon>
        <taxon>Coscinodiscophyceae</taxon>
        <taxon>Chaetocerotophycidae</taxon>
        <taxon>Chaetocerotales</taxon>
        <taxon>Chaetocerotaceae</taxon>
        <taxon>Chaetoceros</taxon>
    </lineage>
</organism>
<feature type="region of interest" description="Disordered" evidence="1">
    <location>
        <begin position="132"/>
        <end position="177"/>
    </location>
</feature>
<gene>
    <name evidence="3" type="ORF">CTEN210_01282</name>
</gene>
<dbReference type="PANTHER" id="PTHR22306">
    <property type="entry name" value="CHROMOSOME 7 OPEN READING FRAME 50"/>
    <property type="match status" value="1"/>
</dbReference>
<feature type="domain" description="WKF" evidence="2">
    <location>
        <begin position="60"/>
        <end position="119"/>
    </location>
</feature>
<proteinExistence type="predicted"/>
<reference evidence="3 4" key="1">
    <citation type="journal article" date="2021" name="Sci. Rep.">
        <title>The genome of the diatom Chaetoceros tenuissimus carries an ancient integrated fragment of an extant virus.</title>
        <authorList>
            <person name="Hongo Y."/>
            <person name="Kimura K."/>
            <person name="Takaki Y."/>
            <person name="Yoshida Y."/>
            <person name="Baba S."/>
            <person name="Kobayashi G."/>
            <person name="Nagasaki K."/>
            <person name="Hano T."/>
            <person name="Tomaru Y."/>
        </authorList>
    </citation>
    <scope>NUCLEOTIDE SEQUENCE [LARGE SCALE GENOMIC DNA]</scope>
    <source>
        <strain evidence="3 4">NIES-3715</strain>
    </source>
</reference>